<dbReference type="PANTHER" id="PTHR14859:SF1">
    <property type="entry name" value="PGAP2-INTERACTING PROTEIN"/>
    <property type="match status" value="1"/>
</dbReference>
<dbReference type="EMBL" id="CP146612">
    <property type="protein sequence ID" value="WWX25106.1"/>
    <property type="molecule type" value="Genomic_DNA"/>
</dbReference>
<dbReference type="InterPro" id="IPR036691">
    <property type="entry name" value="Endo/exonu/phosph_ase_sf"/>
</dbReference>
<proteinExistence type="predicted"/>
<feature type="transmembrane region" description="Helical" evidence="1">
    <location>
        <begin position="269"/>
        <end position="290"/>
    </location>
</feature>
<feature type="transmembrane region" description="Helical" evidence="1">
    <location>
        <begin position="112"/>
        <end position="131"/>
    </location>
</feature>
<reference evidence="3 4" key="1">
    <citation type="submission" date="2024-03" db="EMBL/GenBank/DDBJ databases">
        <title>A Dehalogenimonas Isolated from Estuarine Sediments Dihaloeliminates Chlorinated Alkanes.</title>
        <authorList>
            <person name="Yang Y."/>
            <person name="Wang H."/>
        </authorList>
    </citation>
    <scope>NUCLEOTIDE SEQUENCE [LARGE SCALE GENOMIC DNA]</scope>
    <source>
        <strain evidence="3 4">W</strain>
    </source>
</reference>
<feature type="transmembrane region" description="Helical" evidence="1">
    <location>
        <begin position="143"/>
        <end position="163"/>
    </location>
</feature>
<feature type="transmembrane region" description="Helical" evidence="1">
    <location>
        <begin position="396"/>
        <end position="416"/>
    </location>
</feature>
<dbReference type="Proteomes" id="UP001375370">
    <property type="component" value="Chromosome"/>
</dbReference>
<gene>
    <name evidence="3" type="ORF">V8247_07550</name>
</gene>
<name>A0ABZ2J2H3_9CHLR</name>
<dbReference type="GO" id="GO:0004519">
    <property type="term" value="F:endonuclease activity"/>
    <property type="evidence" value="ECO:0007669"/>
    <property type="project" value="UniProtKB-KW"/>
</dbReference>
<keyword evidence="1" id="KW-1133">Transmembrane helix</keyword>
<keyword evidence="3" id="KW-0378">Hydrolase</keyword>
<evidence type="ECO:0000313" key="4">
    <source>
        <dbReference type="Proteomes" id="UP001375370"/>
    </source>
</evidence>
<organism evidence="3 4">
    <name type="scientific">Candidatus Dehalogenimonas loeffleri</name>
    <dbReference type="NCBI Taxonomy" id="3127115"/>
    <lineage>
        <taxon>Bacteria</taxon>
        <taxon>Bacillati</taxon>
        <taxon>Chloroflexota</taxon>
        <taxon>Dehalococcoidia</taxon>
        <taxon>Dehalococcoidales</taxon>
        <taxon>Dehalococcoidaceae</taxon>
        <taxon>Dehalogenimonas</taxon>
    </lineage>
</organism>
<accession>A0ABZ2J2H3</accession>
<feature type="transmembrane region" description="Helical" evidence="1">
    <location>
        <begin position="355"/>
        <end position="375"/>
    </location>
</feature>
<dbReference type="Gene3D" id="3.60.10.10">
    <property type="entry name" value="Endonuclease/exonuclease/phosphatase"/>
    <property type="match status" value="1"/>
</dbReference>
<dbReference type="PANTHER" id="PTHR14859">
    <property type="entry name" value="CALCOFLUOR WHITE HYPERSENSITIVE PROTEIN PRECURSOR"/>
    <property type="match status" value="1"/>
</dbReference>
<evidence type="ECO:0000313" key="3">
    <source>
        <dbReference type="EMBL" id="WWX25106.1"/>
    </source>
</evidence>
<dbReference type="SUPFAM" id="SSF56219">
    <property type="entry name" value="DNase I-like"/>
    <property type="match status" value="1"/>
</dbReference>
<feature type="transmembrane region" description="Helical" evidence="1">
    <location>
        <begin position="54"/>
        <end position="75"/>
    </location>
</feature>
<feature type="transmembrane region" description="Helical" evidence="1">
    <location>
        <begin position="87"/>
        <end position="106"/>
    </location>
</feature>
<sequence length="657" mass="71170">MMKPMLRGDLLSKLDIGLPEIFPAVGLPALALVFGLQSIRSLVAGLTWTLGDTYSLGAPILGAVALLIFGASFLAGPLRRRLSYRHLILFSLGSLILFRLFLQFWHGLPLLTVVWAGLAVIALVIFLPIYLDEVRREGNAAMPLFAGGFLGGIVLDTLLYGGAGTYDLVWQQTPLPIIVTVINAGLLVGLVFKYLENHNDSASFNFKGKAGAWLAIGPFIFLQLIILQNIPALTTLTGWGTNGAFLWIIVSQAFGIMAAYYFHSLQEDTIYFITLFSAGILLTFSLFPYLSGWPGAILLFLGQIAASQLFFAIVTGMASGSRRSGALSLPISNGIGMTLLMVFILGYYASYQIALPYNNSILLALAAVLVAGGAMTSLRHMGPRLRIGHRQWSQSLIAVIAAVILPVALLFTTPAVSAGTDTGFPLRIATYNLHNGFSAEGTLNLEALALDIEESGADVVALQEISRGWLVSGRVDMLEWLSQRLNMPYYFGPSSGPFWGNAILSRYPIASAVNIPLPSEGLPLERSFIAAILEINGRNFQVIAVHLHHVADDSDIRVEQVSALLSFYGNTARTVIMGDFNAEPNDPEIKLMRAAGLRDVLLSIEPPPAYTFRSDDPFQRIDYIWVSPDLTWSEVSLTTGTASDHHGVIATVNDPSP</sequence>
<feature type="transmembrane region" description="Helical" evidence="1">
    <location>
        <begin position="326"/>
        <end position="349"/>
    </location>
</feature>
<keyword evidence="1" id="KW-0472">Membrane</keyword>
<keyword evidence="1" id="KW-0812">Transmembrane</keyword>
<protein>
    <submittedName>
        <fullName evidence="3">Endonuclease/exonuclease/phosphatase family protein</fullName>
    </submittedName>
</protein>
<keyword evidence="3" id="KW-0540">Nuclease</keyword>
<feature type="transmembrane region" description="Helical" evidence="1">
    <location>
        <begin position="244"/>
        <end position="262"/>
    </location>
</feature>
<dbReference type="InterPro" id="IPR051916">
    <property type="entry name" value="GPI-anchor_lipid_remodeler"/>
</dbReference>
<keyword evidence="3" id="KW-0255">Endonuclease</keyword>
<feature type="transmembrane region" description="Helical" evidence="1">
    <location>
        <begin position="296"/>
        <end position="314"/>
    </location>
</feature>
<feature type="transmembrane region" description="Helical" evidence="1">
    <location>
        <begin position="212"/>
        <end position="232"/>
    </location>
</feature>
<dbReference type="Pfam" id="PF03372">
    <property type="entry name" value="Exo_endo_phos"/>
    <property type="match status" value="1"/>
</dbReference>
<evidence type="ECO:0000259" key="2">
    <source>
        <dbReference type="Pfam" id="PF03372"/>
    </source>
</evidence>
<dbReference type="InterPro" id="IPR005135">
    <property type="entry name" value="Endo/exonuclease/phosphatase"/>
</dbReference>
<keyword evidence="4" id="KW-1185">Reference proteome</keyword>
<feature type="transmembrane region" description="Helical" evidence="1">
    <location>
        <begin position="21"/>
        <end position="42"/>
    </location>
</feature>
<dbReference type="RefSeq" id="WP_338737246.1">
    <property type="nucleotide sequence ID" value="NZ_CP146612.1"/>
</dbReference>
<feature type="domain" description="Endonuclease/exonuclease/phosphatase" evidence="2">
    <location>
        <begin position="429"/>
        <end position="645"/>
    </location>
</feature>
<evidence type="ECO:0000256" key="1">
    <source>
        <dbReference type="SAM" id="Phobius"/>
    </source>
</evidence>
<feature type="transmembrane region" description="Helical" evidence="1">
    <location>
        <begin position="175"/>
        <end position="192"/>
    </location>
</feature>